<feature type="signal peptide" evidence="3">
    <location>
        <begin position="1"/>
        <end position="21"/>
    </location>
</feature>
<feature type="compositionally biased region" description="Pro residues" evidence="1">
    <location>
        <begin position="540"/>
        <end position="553"/>
    </location>
</feature>
<keyword evidence="2" id="KW-1133">Transmembrane helix</keyword>
<keyword evidence="2" id="KW-0812">Transmembrane</keyword>
<evidence type="ECO:0000256" key="1">
    <source>
        <dbReference type="SAM" id="MobiDB-lite"/>
    </source>
</evidence>
<evidence type="ECO:0000313" key="5">
    <source>
        <dbReference type="Proteomes" id="UP000279236"/>
    </source>
</evidence>
<sequence length="564" mass="59153">MLSAPLVAAVASVALATSAAAMPSRRDNSIPDAVGNIQFNISVPPMSPILEWLPGLRNDQMPNETAPYYWTPSVKDPYYMNFSDYQTYKQYLPNSPTVQVNAFANDVIIWGKFQGWNTSGYQDPPLNVDANGNTSQISMADALNTVSTDILVQVQNMSDGLNTVSLALNDGLRGGAALTVELVTITTYMQLATKEKSISWNATVNQTEVAFADNGQISSYLSCDSEWAVDDNGTVKMDGNNNGGKKCTIPIPAKTSYVILRGTLGPQYGGIKISGLGNVDYMPNTNVVDTANNESLIMYPLNPDYQYTIEVSPTDDAASGNGNSLIGLHSMTLYSMQVHDSWVNHVPWPIVGGVVGGVVVVLVIAGVLWRSGAMFFRRRRRNSVLFEAGSSGDSELKPGSNYRSSTYNDTMEMPLLAAAAPTGHAGQPNEYSDFAPMSHTPRGSVSGAPLTQTPRGSVGGGGGALPGSGSSPGRPGGPAVHSRNSSFGAPPPMPTHNRGGSFGGFAGQPFPGGSPGGPPTHNRGGSFGSGGSGSYGGSPGQPPRMPMPMPNPGGSPGQPRSILR</sequence>
<protein>
    <submittedName>
        <fullName evidence="4">Uncharacterized protein</fullName>
    </submittedName>
</protein>
<feature type="region of interest" description="Disordered" evidence="1">
    <location>
        <begin position="421"/>
        <end position="564"/>
    </location>
</feature>
<proteinExistence type="predicted"/>
<feature type="compositionally biased region" description="Gly residues" evidence="1">
    <location>
        <begin position="525"/>
        <end position="539"/>
    </location>
</feature>
<name>A0A427XEH3_9TREE</name>
<comment type="caution">
    <text evidence="4">The sequence shown here is derived from an EMBL/GenBank/DDBJ whole genome shotgun (WGS) entry which is preliminary data.</text>
</comment>
<feature type="compositionally biased region" description="Low complexity" evidence="1">
    <location>
        <begin position="467"/>
        <end position="480"/>
    </location>
</feature>
<dbReference type="Gene3D" id="1.20.5.930">
    <property type="entry name" value="Bicelle-embedded integrin alpha(iib) transmembrane segment"/>
    <property type="match status" value="1"/>
</dbReference>
<evidence type="ECO:0000313" key="4">
    <source>
        <dbReference type="EMBL" id="RSH77114.1"/>
    </source>
</evidence>
<dbReference type="AlphaFoldDB" id="A0A427XEH3"/>
<reference evidence="4 5" key="1">
    <citation type="submission" date="2018-11" db="EMBL/GenBank/DDBJ databases">
        <title>Genome sequence of Apiotrichum porosum DSM 27194.</title>
        <authorList>
            <person name="Aliyu H."/>
            <person name="Gorte O."/>
            <person name="Ochsenreither K."/>
        </authorList>
    </citation>
    <scope>NUCLEOTIDE SEQUENCE [LARGE SCALE GENOMIC DNA]</scope>
    <source>
        <strain evidence="4 5">DSM 27194</strain>
    </source>
</reference>
<feature type="chain" id="PRO_5019306803" evidence="3">
    <location>
        <begin position="22"/>
        <end position="564"/>
    </location>
</feature>
<feature type="compositionally biased region" description="Gly residues" evidence="1">
    <location>
        <begin position="457"/>
        <end position="466"/>
    </location>
</feature>
<keyword evidence="2" id="KW-0472">Membrane</keyword>
<feature type="transmembrane region" description="Helical" evidence="2">
    <location>
        <begin position="346"/>
        <end position="369"/>
    </location>
</feature>
<dbReference type="RefSeq" id="XP_028472261.1">
    <property type="nucleotide sequence ID" value="XM_028619392.1"/>
</dbReference>
<keyword evidence="5" id="KW-1185">Reference proteome</keyword>
<dbReference type="GeneID" id="39588286"/>
<accession>A0A427XEH3</accession>
<evidence type="ECO:0000256" key="2">
    <source>
        <dbReference type="SAM" id="Phobius"/>
    </source>
</evidence>
<evidence type="ECO:0000256" key="3">
    <source>
        <dbReference type="SAM" id="SignalP"/>
    </source>
</evidence>
<organism evidence="4 5">
    <name type="scientific">Apiotrichum porosum</name>
    <dbReference type="NCBI Taxonomy" id="105984"/>
    <lineage>
        <taxon>Eukaryota</taxon>
        <taxon>Fungi</taxon>
        <taxon>Dikarya</taxon>
        <taxon>Basidiomycota</taxon>
        <taxon>Agaricomycotina</taxon>
        <taxon>Tremellomycetes</taxon>
        <taxon>Trichosporonales</taxon>
        <taxon>Trichosporonaceae</taxon>
        <taxon>Apiotrichum</taxon>
    </lineage>
</organism>
<dbReference type="Proteomes" id="UP000279236">
    <property type="component" value="Unassembled WGS sequence"/>
</dbReference>
<dbReference type="EMBL" id="RSCE01000018">
    <property type="protein sequence ID" value="RSH77114.1"/>
    <property type="molecule type" value="Genomic_DNA"/>
</dbReference>
<keyword evidence="3" id="KW-0732">Signal</keyword>
<gene>
    <name evidence="4" type="ORF">EHS24_003743</name>
</gene>